<dbReference type="EMBL" id="AOGT01001633">
    <property type="protein sequence ID" value="EMG47290.1"/>
    <property type="molecule type" value="Genomic_DNA"/>
</dbReference>
<organism evidence="1 2">
    <name type="scientific">Candida maltosa (strain Xu316)</name>
    <name type="common">Yeast</name>
    <dbReference type="NCBI Taxonomy" id="1245528"/>
    <lineage>
        <taxon>Eukaryota</taxon>
        <taxon>Fungi</taxon>
        <taxon>Dikarya</taxon>
        <taxon>Ascomycota</taxon>
        <taxon>Saccharomycotina</taxon>
        <taxon>Pichiomycetes</taxon>
        <taxon>Debaryomycetaceae</taxon>
        <taxon>Candida/Lodderomyces clade</taxon>
        <taxon>Candida</taxon>
    </lineage>
</organism>
<comment type="caution">
    <text evidence="1">The sequence shown here is derived from an EMBL/GenBank/DDBJ whole genome shotgun (WGS) entry which is preliminary data.</text>
</comment>
<accession>M3JWF8</accession>
<gene>
    <name evidence="1" type="ORF">G210_2404</name>
</gene>
<dbReference type="HOGENOM" id="CLU_2037753_0_0_1"/>
<name>M3JWF8_CANMX</name>
<protein>
    <submittedName>
        <fullName evidence="1">Sensor protein</fullName>
    </submittedName>
</protein>
<keyword evidence="2" id="KW-1185">Reference proteome</keyword>
<sequence length="121" mass="14332">MTSSEMTSDQANQARSEIIAAKLKEFDRRFKELYLESKKLELINLLLRTQLDKLVERRDERPANNLIDTYKQIQSFQHSAKLFVRLEKLGNKKLQNLSRGLKEYNRDVEEFYDEHGIVVQS</sequence>
<dbReference type="Proteomes" id="UP000011777">
    <property type="component" value="Unassembled WGS sequence"/>
</dbReference>
<reference evidence="1 2" key="1">
    <citation type="submission" date="2013-02" db="EMBL/GenBank/DDBJ databases">
        <title>Genome sequence of Candida maltosa Xu316, a potential industrial strain for xylitol and ethanol production.</title>
        <authorList>
            <person name="Yu J."/>
            <person name="Wang Q."/>
            <person name="Geng X."/>
            <person name="Bao W."/>
            <person name="He P."/>
            <person name="Cai J."/>
        </authorList>
    </citation>
    <scope>NUCLEOTIDE SEQUENCE [LARGE SCALE GENOMIC DNA]</scope>
    <source>
        <strain evidence="2">Xu316</strain>
    </source>
</reference>
<dbReference type="OrthoDB" id="10471380at2759"/>
<evidence type="ECO:0000313" key="1">
    <source>
        <dbReference type="EMBL" id="EMG47290.1"/>
    </source>
</evidence>
<dbReference type="AlphaFoldDB" id="M3JWF8"/>
<evidence type="ECO:0000313" key="2">
    <source>
        <dbReference type="Proteomes" id="UP000011777"/>
    </source>
</evidence>
<proteinExistence type="predicted"/>